<evidence type="ECO:0000256" key="1">
    <source>
        <dbReference type="SAM" id="Phobius"/>
    </source>
</evidence>
<dbReference type="Proteomes" id="UP000253872">
    <property type="component" value="Unassembled WGS sequence"/>
</dbReference>
<proteinExistence type="predicted"/>
<dbReference type="InterPro" id="IPR021356">
    <property type="entry name" value="Integr_conj_element_PFL4702"/>
</dbReference>
<keyword evidence="1" id="KW-0472">Membrane</keyword>
<sequence>MKLVQKSLQVSKACWQFVMNRYTAFVLALFGFAGSAWASGGSGPDASKLPDFKVPGVNSNTKDPMEIIFLVAKGLVTLAAVLFAVWCILAVVKALVTTFQAATDPNEKKGWTPFIGALIIGFILIFFCLWLVKMAVGLF</sequence>
<comment type="caution">
    <text evidence="3">The sequence shown here is derived from an EMBL/GenBank/DDBJ whole genome shotgun (WGS) entry which is preliminary data.</text>
</comment>
<accession>A0A369YE17</accession>
<keyword evidence="1" id="KW-1133">Transmembrane helix</keyword>
<feature type="transmembrane region" description="Helical" evidence="1">
    <location>
        <begin position="67"/>
        <end position="92"/>
    </location>
</feature>
<keyword evidence="2" id="KW-0732">Signal</keyword>
<keyword evidence="1" id="KW-0812">Transmembrane</keyword>
<organism evidence="3 4">
    <name type="scientific">Haemophilus sputorum</name>
    <dbReference type="NCBI Taxonomy" id="1078480"/>
    <lineage>
        <taxon>Bacteria</taxon>
        <taxon>Pseudomonadati</taxon>
        <taxon>Pseudomonadota</taxon>
        <taxon>Gammaproteobacteria</taxon>
        <taxon>Pasteurellales</taxon>
        <taxon>Pasteurellaceae</taxon>
        <taxon>Haemophilus</taxon>
    </lineage>
</organism>
<evidence type="ECO:0000256" key="2">
    <source>
        <dbReference type="SAM" id="SignalP"/>
    </source>
</evidence>
<gene>
    <name evidence="3" type="ORF">DPV93_07920</name>
</gene>
<feature type="signal peptide" evidence="2">
    <location>
        <begin position="1"/>
        <end position="38"/>
    </location>
</feature>
<dbReference type="Pfam" id="PF11190">
    <property type="entry name" value="DUF2976"/>
    <property type="match status" value="1"/>
</dbReference>
<evidence type="ECO:0000313" key="3">
    <source>
        <dbReference type="EMBL" id="RDE70926.1"/>
    </source>
</evidence>
<dbReference type="AlphaFoldDB" id="A0A369YE17"/>
<reference evidence="3 4" key="1">
    <citation type="submission" date="2018-05" db="EMBL/GenBank/DDBJ databases">
        <title>Draft Genome Sequences for a Diverse set of 7 Haemophilus Species.</title>
        <authorList>
            <person name="Nichols M."/>
            <person name="Topaz N."/>
            <person name="Wang X."/>
            <person name="Wang X."/>
            <person name="Boxrud D."/>
        </authorList>
    </citation>
    <scope>NUCLEOTIDE SEQUENCE [LARGE SCALE GENOMIC DNA]</scope>
    <source>
        <strain evidence="3 4">C2002001239</strain>
    </source>
</reference>
<dbReference type="EMBL" id="QEPN01000006">
    <property type="protein sequence ID" value="RDE70926.1"/>
    <property type="molecule type" value="Genomic_DNA"/>
</dbReference>
<protein>
    <submittedName>
        <fullName evidence="3">DUF2976 domain-containing protein</fullName>
    </submittedName>
</protein>
<name>A0A369YE17_9PAST</name>
<feature type="chain" id="PRO_5016951187" evidence="2">
    <location>
        <begin position="39"/>
        <end position="139"/>
    </location>
</feature>
<evidence type="ECO:0000313" key="4">
    <source>
        <dbReference type="Proteomes" id="UP000253872"/>
    </source>
</evidence>
<feature type="transmembrane region" description="Helical" evidence="1">
    <location>
        <begin position="113"/>
        <end position="132"/>
    </location>
</feature>